<accession>A0A3N2DZT3</accession>
<feature type="transmembrane region" description="Helical" evidence="5">
    <location>
        <begin position="123"/>
        <end position="140"/>
    </location>
</feature>
<evidence type="ECO:0000313" key="7">
    <source>
        <dbReference type="Proteomes" id="UP000275394"/>
    </source>
</evidence>
<dbReference type="InterPro" id="IPR001129">
    <property type="entry name" value="Membr-assoc_MAPEG"/>
</dbReference>
<evidence type="ECO:0000256" key="1">
    <source>
        <dbReference type="ARBA" id="ARBA00004370"/>
    </source>
</evidence>
<dbReference type="Gene3D" id="1.20.120.550">
    <property type="entry name" value="Membrane associated eicosanoid/glutathione metabolism-like domain"/>
    <property type="match status" value="1"/>
</dbReference>
<dbReference type="Proteomes" id="UP000275394">
    <property type="component" value="Unassembled WGS sequence"/>
</dbReference>
<feature type="transmembrane region" description="Helical" evidence="5">
    <location>
        <begin position="48"/>
        <end position="68"/>
    </location>
</feature>
<dbReference type="PANTHER" id="PTHR31004">
    <property type="entry name" value="TRANSMEMBRANE PROTEIN 79"/>
    <property type="match status" value="1"/>
</dbReference>
<evidence type="ECO:0000256" key="4">
    <source>
        <dbReference type="ARBA" id="ARBA00023136"/>
    </source>
</evidence>
<dbReference type="GO" id="GO:0005765">
    <property type="term" value="C:lysosomal membrane"/>
    <property type="evidence" value="ECO:0007669"/>
    <property type="project" value="TreeGrafter"/>
</dbReference>
<dbReference type="SUPFAM" id="SSF161084">
    <property type="entry name" value="MAPEG domain-like"/>
    <property type="match status" value="1"/>
</dbReference>
<evidence type="ECO:0000313" key="6">
    <source>
        <dbReference type="EMBL" id="ROS05376.1"/>
    </source>
</evidence>
<dbReference type="InterPro" id="IPR023352">
    <property type="entry name" value="MAPEG-like_dom_sf"/>
</dbReference>
<dbReference type="Pfam" id="PF01124">
    <property type="entry name" value="MAPEG"/>
    <property type="match status" value="1"/>
</dbReference>
<organism evidence="6 7">
    <name type="scientific">Sinobacterium caligoides</name>
    <dbReference type="NCBI Taxonomy" id="933926"/>
    <lineage>
        <taxon>Bacteria</taxon>
        <taxon>Pseudomonadati</taxon>
        <taxon>Pseudomonadota</taxon>
        <taxon>Gammaproteobacteria</taxon>
        <taxon>Cellvibrionales</taxon>
        <taxon>Spongiibacteraceae</taxon>
        <taxon>Sinobacterium</taxon>
    </lineage>
</organism>
<comment type="subcellular location">
    <subcellularLocation>
        <location evidence="1">Membrane</location>
    </subcellularLocation>
</comment>
<keyword evidence="2 5" id="KW-0812">Transmembrane</keyword>
<reference evidence="6 7" key="1">
    <citation type="submission" date="2018-11" db="EMBL/GenBank/DDBJ databases">
        <title>Genomic Encyclopedia of Type Strains, Phase IV (KMG-IV): sequencing the most valuable type-strain genomes for metagenomic binning, comparative biology and taxonomic classification.</title>
        <authorList>
            <person name="Goeker M."/>
        </authorList>
    </citation>
    <scope>NUCLEOTIDE SEQUENCE [LARGE SCALE GENOMIC DNA]</scope>
    <source>
        <strain evidence="6 7">DSM 100316</strain>
    </source>
</reference>
<evidence type="ECO:0000256" key="2">
    <source>
        <dbReference type="ARBA" id="ARBA00022692"/>
    </source>
</evidence>
<dbReference type="GO" id="GO:0045055">
    <property type="term" value="P:regulated exocytosis"/>
    <property type="evidence" value="ECO:0007669"/>
    <property type="project" value="TreeGrafter"/>
</dbReference>
<dbReference type="AlphaFoldDB" id="A0A3N2DZT3"/>
<feature type="transmembrane region" description="Helical" evidence="5">
    <location>
        <begin position="152"/>
        <end position="175"/>
    </location>
</feature>
<keyword evidence="7" id="KW-1185">Reference proteome</keyword>
<keyword evidence="3 5" id="KW-1133">Transmembrane helix</keyword>
<proteinExistence type="predicted"/>
<keyword evidence="4 5" id="KW-0472">Membrane</keyword>
<feature type="transmembrane region" description="Helical" evidence="5">
    <location>
        <begin position="12"/>
        <end position="36"/>
    </location>
</feature>
<evidence type="ECO:0000256" key="5">
    <source>
        <dbReference type="SAM" id="Phobius"/>
    </source>
</evidence>
<comment type="caution">
    <text evidence="6">The sequence shown here is derived from an EMBL/GenBank/DDBJ whole genome shotgun (WGS) entry which is preliminary data.</text>
</comment>
<sequence>MSLTEKQSGVLRGIVLGGTLSLMLVLLGAFFNPLAIDVTLNDFGRLKLAIVAALLPALLLAISVGRLAKQRFFQPLDIDGGGLSPGTEQARVLQSLLQNTLEQFCLAFAAYLAWSVVMPARCMSVVVLAAIAFSVGRLLFFLGYRKGAPARALGFALTFYPSLLMLLSAALYLFYICFL</sequence>
<protein>
    <submittedName>
        <fullName evidence="6">MAPEG family protein</fullName>
    </submittedName>
</protein>
<dbReference type="EMBL" id="RKHR01000003">
    <property type="protein sequence ID" value="ROS05376.1"/>
    <property type="molecule type" value="Genomic_DNA"/>
</dbReference>
<gene>
    <name evidence="6" type="ORF">EDC56_0906</name>
</gene>
<dbReference type="RefSeq" id="WP_211333556.1">
    <property type="nucleotide sequence ID" value="NZ_RKHR01000003.1"/>
</dbReference>
<name>A0A3N2DZT3_9GAMM</name>
<dbReference type="PANTHER" id="PTHR31004:SF1">
    <property type="entry name" value="TRANSMEMBRANE PROTEIN 79"/>
    <property type="match status" value="1"/>
</dbReference>
<evidence type="ECO:0000256" key="3">
    <source>
        <dbReference type="ARBA" id="ARBA00022989"/>
    </source>
</evidence>